<name>A0AAV6M177_9ROSI</name>
<feature type="non-terminal residue" evidence="1">
    <location>
        <position position="1"/>
    </location>
</feature>
<evidence type="ECO:0000313" key="2">
    <source>
        <dbReference type="Proteomes" id="UP000685013"/>
    </source>
</evidence>
<proteinExistence type="predicted"/>
<dbReference type="AlphaFoldDB" id="A0AAV6M177"/>
<organism evidence="1 2">
    <name type="scientific">Cucurbita argyrosperma subsp. sororia</name>
    <dbReference type="NCBI Taxonomy" id="37648"/>
    <lineage>
        <taxon>Eukaryota</taxon>
        <taxon>Viridiplantae</taxon>
        <taxon>Streptophyta</taxon>
        <taxon>Embryophyta</taxon>
        <taxon>Tracheophyta</taxon>
        <taxon>Spermatophyta</taxon>
        <taxon>Magnoliopsida</taxon>
        <taxon>eudicotyledons</taxon>
        <taxon>Gunneridae</taxon>
        <taxon>Pentapetalae</taxon>
        <taxon>rosids</taxon>
        <taxon>fabids</taxon>
        <taxon>Cucurbitales</taxon>
        <taxon>Cucurbitaceae</taxon>
        <taxon>Cucurbiteae</taxon>
        <taxon>Cucurbita</taxon>
    </lineage>
</organism>
<accession>A0AAV6M177</accession>
<reference evidence="1 2" key="1">
    <citation type="journal article" date="2021" name="Hortic Res">
        <title>The domestication of Cucurbita argyrosperma as revealed by the genome of its wild relative.</title>
        <authorList>
            <person name="Barrera-Redondo J."/>
            <person name="Sanchez-de la Vega G."/>
            <person name="Aguirre-Liguori J.A."/>
            <person name="Castellanos-Morales G."/>
            <person name="Gutierrez-Guerrero Y.T."/>
            <person name="Aguirre-Dugua X."/>
            <person name="Aguirre-Planter E."/>
            <person name="Tenaillon M.I."/>
            <person name="Lira-Saade R."/>
            <person name="Eguiarte L.E."/>
        </authorList>
    </citation>
    <scope>NUCLEOTIDE SEQUENCE [LARGE SCALE GENOMIC DNA]</scope>
    <source>
        <strain evidence="1">JBR-2021</strain>
    </source>
</reference>
<comment type="caution">
    <text evidence="1">The sequence shown here is derived from an EMBL/GenBank/DDBJ whole genome shotgun (WGS) entry which is preliminary data.</text>
</comment>
<sequence>MLRIRMRNRSGMARGEVLSAYRALLRATKKSFAGDTLMLKESAVENPPPHFTSSPSLFLCYPHFHFGSLCSSSNFIPPLDFISISGYYTTAPS</sequence>
<evidence type="ECO:0000313" key="1">
    <source>
        <dbReference type="EMBL" id="KAG6573435.1"/>
    </source>
</evidence>
<dbReference type="EMBL" id="JAGKQH010000018">
    <property type="protein sequence ID" value="KAG6573435.1"/>
    <property type="molecule type" value="Genomic_DNA"/>
</dbReference>
<dbReference type="Proteomes" id="UP000685013">
    <property type="component" value="Chromosome 18"/>
</dbReference>
<gene>
    <name evidence="1" type="ORF">SDJN03_27322</name>
</gene>
<keyword evidence="2" id="KW-1185">Reference proteome</keyword>
<protein>
    <submittedName>
        <fullName evidence="1">Uncharacterized protein</fullName>
    </submittedName>
</protein>